<evidence type="ECO:0000256" key="7">
    <source>
        <dbReference type="ARBA" id="ARBA00023136"/>
    </source>
</evidence>
<dbReference type="InterPro" id="IPR006303">
    <property type="entry name" value="FliR"/>
</dbReference>
<keyword evidence="11" id="KW-0966">Cell projection</keyword>
<dbReference type="PANTHER" id="PTHR30065:SF8">
    <property type="entry name" value="FLAGELLAR BIOSYNTHETIC PROTEIN FLIR"/>
    <property type="match status" value="1"/>
</dbReference>
<evidence type="ECO:0000256" key="1">
    <source>
        <dbReference type="ARBA" id="ARBA00002578"/>
    </source>
</evidence>
<dbReference type="PANTHER" id="PTHR30065">
    <property type="entry name" value="FLAGELLAR BIOSYNTHETIC PROTEIN FLIR"/>
    <property type="match status" value="1"/>
</dbReference>
<dbReference type="GO" id="GO:0006605">
    <property type="term" value="P:protein targeting"/>
    <property type="evidence" value="ECO:0007669"/>
    <property type="project" value="UniProtKB-UniRule"/>
</dbReference>
<keyword evidence="7 10" id="KW-0472">Membrane</keyword>
<dbReference type="Pfam" id="PF01311">
    <property type="entry name" value="Bac_export_1"/>
    <property type="match status" value="1"/>
</dbReference>
<name>A0A520MFX4_9GAMM</name>
<comment type="caution">
    <text evidence="10">Lacks conserved residue(s) required for the propagation of feature annotation.</text>
</comment>
<feature type="transmembrane region" description="Helical" evidence="10">
    <location>
        <begin position="39"/>
        <end position="57"/>
    </location>
</feature>
<proteinExistence type="inferred from homology"/>
<keyword evidence="11" id="KW-0282">Flagellum</keyword>
<keyword evidence="8 10" id="KW-0975">Bacterial flagellum</keyword>
<organism evidence="11 12">
    <name type="scientific">SAR92 clade bacterium</name>
    <dbReference type="NCBI Taxonomy" id="2315479"/>
    <lineage>
        <taxon>Bacteria</taxon>
        <taxon>Pseudomonadati</taxon>
        <taxon>Pseudomonadota</taxon>
        <taxon>Gammaproteobacteria</taxon>
        <taxon>Cellvibrionales</taxon>
        <taxon>Porticoccaceae</taxon>
        <taxon>SAR92 clade</taxon>
    </lineage>
</organism>
<dbReference type="PRINTS" id="PR00953">
    <property type="entry name" value="TYPE3IMRPROT"/>
</dbReference>
<keyword evidence="5 10" id="KW-0812">Transmembrane</keyword>
<comment type="subcellular location">
    <subcellularLocation>
        <location evidence="10">Cell membrane</location>
        <topology evidence="10">Multi-pass membrane protein</topology>
    </subcellularLocation>
    <subcellularLocation>
        <location evidence="10">Bacterial flagellum basal body</location>
    </subcellularLocation>
</comment>
<dbReference type="GO" id="GO:0044780">
    <property type="term" value="P:bacterial-type flagellum assembly"/>
    <property type="evidence" value="ECO:0007669"/>
    <property type="project" value="UniProtKB-UniRule"/>
</dbReference>
<comment type="function">
    <text evidence="1 10">Role in flagellar biosynthesis.</text>
</comment>
<accession>A0A520MFX4</accession>
<evidence type="ECO:0000256" key="6">
    <source>
        <dbReference type="ARBA" id="ARBA00022989"/>
    </source>
</evidence>
<reference evidence="11 12" key="1">
    <citation type="submission" date="2019-02" db="EMBL/GenBank/DDBJ databases">
        <title>Prokaryotic population dynamics and viral predation in marine succession experiment using metagenomics: the confinement effect.</title>
        <authorList>
            <person name="Haro-Moreno J.M."/>
            <person name="Rodriguez-Valera F."/>
            <person name="Lopez-Perez M."/>
        </authorList>
    </citation>
    <scope>NUCLEOTIDE SEQUENCE [LARGE SCALE GENOMIC DNA]</scope>
    <source>
        <strain evidence="11">MED-G170</strain>
    </source>
</reference>
<evidence type="ECO:0000256" key="10">
    <source>
        <dbReference type="RuleBase" id="RU362071"/>
    </source>
</evidence>
<evidence type="ECO:0000256" key="4">
    <source>
        <dbReference type="ARBA" id="ARBA00022475"/>
    </source>
</evidence>
<sequence length="256" mass="27802">MEVLVSEVIDYFYRLLWPMVRVSSFLLAAPFFSLRAVTVRIRVLLAAILTWFVFPLADWPTVDPITALGLKEMVVQVFIGVCMGLTLQIVNAALIVGGQSISTSMGLSMANMIDANMGNVPVISQFIVVCSTLIFLGLGGHTIIISLLLESFRLLPIGDLIEIRALAVLVIKWSSMIFVGAVLLAMPMMASLLLINMGLGVITRAAPALNIFAVGFPAMILAGMLLLMMSMPSIGFRITWLWKQAFDVLGQVIGVI</sequence>
<keyword evidence="4 10" id="KW-1003">Cell membrane</keyword>
<dbReference type="AlphaFoldDB" id="A0A520MFX4"/>
<feature type="transmembrane region" description="Helical" evidence="10">
    <location>
        <begin position="77"/>
        <end position="101"/>
    </location>
</feature>
<dbReference type="Proteomes" id="UP000315889">
    <property type="component" value="Unassembled WGS sequence"/>
</dbReference>
<evidence type="ECO:0000313" key="11">
    <source>
        <dbReference type="EMBL" id="RZO20071.1"/>
    </source>
</evidence>
<evidence type="ECO:0000256" key="8">
    <source>
        <dbReference type="ARBA" id="ARBA00023143"/>
    </source>
</evidence>
<gene>
    <name evidence="11" type="primary">fliR</name>
    <name evidence="11" type="ORF">EVB03_05600</name>
</gene>
<evidence type="ECO:0000256" key="9">
    <source>
        <dbReference type="NCBIfam" id="TIGR01400"/>
    </source>
</evidence>
<feature type="transmembrane region" description="Helical" evidence="10">
    <location>
        <begin position="122"/>
        <end position="148"/>
    </location>
</feature>
<keyword evidence="11" id="KW-0969">Cilium</keyword>
<protein>
    <recommendedName>
        <fullName evidence="3 9">Flagellar biosynthetic protein FliR</fullName>
    </recommendedName>
</protein>
<feature type="transmembrane region" description="Helical" evidence="10">
    <location>
        <begin position="12"/>
        <end position="32"/>
    </location>
</feature>
<evidence type="ECO:0000256" key="3">
    <source>
        <dbReference type="ARBA" id="ARBA00021717"/>
    </source>
</evidence>
<evidence type="ECO:0000313" key="12">
    <source>
        <dbReference type="Proteomes" id="UP000315889"/>
    </source>
</evidence>
<comment type="caution">
    <text evidence="11">The sequence shown here is derived from an EMBL/GenBank/DDBJ whole genome shotgun (WGS) entry which is preliminary data.</text>
</comment>
<dbReference type="GO" id="GO:0005886">
    <property type="term" value="C:plasma membrane"/>
    <property type="evidence" value="ECO:0007669"/>
    <property type="project" value="UniProtKB-SubCell"/>
</dbReference>
<dbReference type="EMBL" id="SHBP01000006">
    <property type="protein sequence ID" value="RZO20071.1"/>
    <property type="molecule type" value="Genomic_DNA"/>
</dbReference>
<comment type="similarity">
    <text evidence="2 10">Belongs to the FliR/MopE/SpaR family.</text>
</comment>
<dbReference type="NCBIfam" id="TIGR01400">
    <property type="entry name" value="fliR"/>
    <property type="match status" value="1"/>
</dbReference>
<evidence type="ECO:0000256" key="2">
    <source>
        <dbReference type="ARBA" id="ARBA00009772"/>
    </source>
</evidence>
<dbReference type="GO" id="GO:0009425">
    <property type="term" value="C:bacterial-type flagellum basal body"/>
    <property type="evidence" value="ECO:0007669"/>
    <property type="project" value="UniProtKB-SubCell"/>
</dbReference>
<evidence type="ECO:0000256" key="5">
    <source>
        <dbReference type="ARBA" id="ARBA00022692"/>
    </source>
</evidence>
<dbReference type="InterPro" id="IPR002010">
    <property type="entry name" value="T3SS_IM_R"/>
</dbReference>
<keyword evidence="6 10" id="KW-1133">Transmembrane helix</keyword>